<dbReference type="GO" id="GO:0009252">
    <property type="term" value="P:peptidoglycan biosynthetic process"/>
    <property type="evidence" value="ECO:0007669"/>
    <property type="project" value="UniProtKB-KW"/>
</dbReference>
<comment type="catalytic activity">
    <reaction evidence="15">
        <text>Preferential cleavage: (Ac)2-L-Lys-D-Ala-|-D-Ala. Also transpeptidation of peptidyl-alanyl moieties that are N-acyl substituents of D-alanine.</text>
        <dbReference type="EC" id="3.4.16.4"/>
    </reaction>
</comment>
<dbReference type="GO" id="GO:0008658">
    <property type="term" value="F:penicillin binding"/>
    <property type="evidence" value="ECO:0007669"/>
    <property type="project" value="InterPro"/>
</dbReference>
<feature type="transmembrane region" description="Helical" evidence="18">
    <location>
        <begin position="96"/>
        <end position="119"/>
    </location>
</feature>
<reference evidence="21 22" key="1">
    <citation type="submission" date="2017-09" db="EMBL/GenBank/DDBJ databases">
        <title>Depth-based differentiation of microbial function through sediment-hosted aquifers and enrichment of novel symbionts in the deep terrestrial subsurface.</title>
        <authorList>
            <person name="Probst A.J."/>
            <person name="Ladd B."/>
            <person name="Jarett J.K."/>
            <person name="Geller-Mcgrath D.E."/>
            <person name="Sieber C.M."/>
            <person name="Emerson J.B."/>
            <person name="Anantharaman K."/>
            <person name="Thomas B.C."/>
            <person name="Malmstrom R."/>
            <person name="Stieglmeier M."/>
            <person name="Klingl A."/>
            <person name="Woyke T."/>
            <person name="Ryan C.M."/>
            <person name="Banfield J.F."/>
        </authorList>
    </citation>
    <scope>NUCLEOTIDE SEQUENCE [LARGE SCALE GENOMIC DNA]</scope>
    <source>
        <strain evidence="21">CG11_big_fil_rev_8_21_14_0_20_39_34</strain>
    </source>
</reference>
<evidence type="ECO:0000256" key="8">
    <source>
        <dbReference type="ARBA" id="ARBA00022679"/>
    </source>
</evidence>
<evidence type="ECO:0000256" key="2">
    <source>
        <dbReference type="ARBA" id="ARBA00007090"/>
    </source>
</evidence>
<evidence type="ECO:0000256" key="10">
    <source>
        <dbReference type="ARBA" id="ARBA00022960"/>
    </source>
</evidence>
<feature type="compositionally biased region" description="Basic and acidic residues" evidence="17">
    <location>
        <begin position="15"/>
        <end position="25"/>
    </location>
</feature>
<keyword evidence="5" id="KW-0121">Carboxypeptidase</keyword>
<dbReference type="InterPro" id="IPR023346">
    <property type="entry name" value="Lysozyme-like_dom_sf"/>
</dbReference>
<evidence type="ECO:0000256" key="9">
    <source>
        <dbReference type="ARBA" id="ARBA00022801"/>
    </source>
</evidence>
<evidence type="ECO:0000256" key="6">
    <source>
        <dbReference type="ARBA" id="ARBA00022670"/>
    </source>
</evidence>
<comment type="similarity">
    <text evidence="3">In the N-terminal section; belongs to the glycosyltransferase 51 family.</text>
</comment>
<evidence type="ECO:0000256" key="1">
    <source>
        <dbReference type="ARBA" id="ARBA00004236"/>
    </source>
</evidence>
<evidence type="ECO:0000256" key="3">
    <source>
        <dbReference type="ARBA" id="ARBA00007739"/>
    </source>
</evidence>
<dbReference type="InterPro" id="IPR001264">
    <property type="entry name" value="Glyco_trans_51"/>
</dbReference>
<feature type="region of interest" description="Disordered" evidence="17">
    <location>
        <begin position="1"/>
        <end position="46"/>
    </location>
</feature>
<evidence type="ECO:0000256" key="14">
    <source>
        <dbReference type="ARBA" id="ARBA00023316"/>
    </source>
</evidence>
<dbReference type="GO" id="GO:0008360">
    <property type="term" value="P:regulation of cell shape"/>
    <property type="evidence" value="ECO:0007669"/>
    <property type="project" value="UniProtKB-KW"/>
</dbReference>
<evidence type="ECO:0000256" key="7">
    <source>
        <dbReference type="ARBA" id="ARBA00022676"/>
    </source>
</evidence>
<keyword evidence="11" id="KW-0573">Peptidoglycan synthesis</keyword>
<evidence type="ECO:0000256" key="4">
    <source>
        <dbReference type="ARBA" id="ARBA00022475"/>
    </source>
</evidence>
<dbReference type="Gene3D" id="3.40.710.10">
    <property type="entry name" value="DD-peptidase/beta-lactamase superfamily"/>
    <property type="match status" value="1"/>
</dbReference>
<dbReference type="SUPFAM" id="SSF56601">
    <property type="entry name" value="beta-lactamase/transpeptidase-like"/>
    <property type="match status" value="1"/>
</dbReference>
<dbReference type="GO" id="GO:0030288">
    <property type="term" value="C:outer membrane-bounded periplasmic space"/>
    <property type="evidence" value="ECO:0007669"/>
    <property type="project" value="TreeGrafter"/>
</dbReference>
<dbReference type="InterPro" id="IPR012338">
    <property type="entry name" value="Beta-lactam/transpept-like"/>
</dbReference>
<dbReference type="FunFam" id="1.10.3810.10:FF:000001">
    <property type="entry name" value="Penicillin-binding protein 1A"/>
    <property type="match status" value="1"/>
</dbReference>
<accession>A0A2H0N6M9</accession>
<dbReference type="Pfam" id="PF00905">
    <property type="entry name" value="Transpeptidase"/>
    <property type="match status" value="1"/>
</dbReference>
<dbReference type="InterPro" id="IPR036950">
    <property type="entry name" value="PBP_transglycosylase"/>
</dbReference>
<evidence type="ECO:0000256" key="5">
    <source>
        <dbReference type="ARBA" id="ARBA00022645"/>
    </source>
</evidence>
<keyword evidence="13" id="KW-0511">Multifunctional enzyme</keyword>
<keyword evidence="10" id="KW-0133">Cell shape</keyword>
<evidence type="ECO:0000256" key="17">
    <source>
        <dbReference type="SAM" id="MobiDB-lite"/>
    </source>
</evidence>
<dbReference type="Proteomes" id="UP000229600">
    <property type="component" value="Unassembled WGS sequence"/>
</dbReference>
<keyword evidence="12 18" id="KW-0472">Membrane</keyword>
<keyword evidence="6" id="KW-0645">Protease</keyword>
<dbReference type="GO" id="GO:0006508">
    <property type="term" value="P:proteolysis"/>
    <property type="evidence" value="ECO:0007669"/>
    <property type="project" value="UniProtKB-KW"/>
</dbReference>
<comment type="catalytic activity">
    <reaction evidence="16">
        <text>[GlcNAc-(1-&gt;4)-Mur2Ac(oyl-L-Ala-gamma-D-Glu-L-Lys-D-Ala-D-Ala)](n)-di-trans,octa-cis-undecaprenyl diphosphate + beta-D-GlcNAc-(1-&gt;4)-Mur2Ac(oyl-L-Ala-gamma-D-Glu-L-Lys-D-Ala-D-Ala)-di-trans,octa-cis-undecaprenyl diphosphate = [GlcNAc-(1-&gt;4)-Mur2Ac(oyl-L-Ala-gamma-D-Glu-L-Lys-D-Ala-D-Ala)](n+1)-di-trans,octa-cis-undecaprenyl diphosphate + di-trans,octa-cis-undecaprenyl diphosphate + H(+)</text>
        <dbReference type="Rhea" id="RHEA:23708"/>
        <dbReference type="Rhea" id="RHEA-COMP:9602"/>
        <dbReference type="Rhea" id="RHEA-COMP:9603"/>
        <dbReference type="ChEBI" id="CHEBI:15378"/>
        <dbReference type="ChEBI" id="CHEBI:58405"/>
        <dbReference type="ChEBI" id="CHEBI:60033"/>
        <dbReference type="ChEBI" id="CHEBI:78435"/>
        <dbReference type="EC" id="2.4.99.28"/>
    </reaction>
</comment>
<evidence type="ECO:0000256" key="13">
    <source>
        <dbReference type="ARBA" id="ARBA00023268"/>
    </source>
</evidence>
<evidence type="ECO:0000259" key="20">
    <source>
        <dbReference type="Pfam" id="PF00912"/>
    </source>
</evidence>
<evidence type="ECO:0000313" key="22">
    <source>
        <dbReference type="Proteomes" id="UP000229600"/>
    </source>
</evidence>
<proteinExistence type="inferred from homology"/>
<dbReference type="AlphaFoldDB" id="A0A2H0N6M9"/>
<name>A0A2H0N6M9_9BACT</name>
<keyword evidence="18" id="KW-0812">Transmembrane</keyword>
<evidence type="ECO:0000256" key="12">
    <source>
        <dbReference type="ARBA" id="ARBA00023136"/>
    </source>
</evidence>
<dbReference type="InterPro" id="IPR050396">
    <property type="entry name" value="Glycosyltr_51/Transpeptidase"/>
</dbReference>
<keyword evidence="4" id="KW-1003">Cell membrane</keyword>
<comment type="similarity">
    <text evidence="2">In the C-terminal section; belongs to the transpeptidase family.</text>
</comment>
<dbReference type="GO" id="GO:0008955">
    <property type="term" value="F:peptidoglycan glycosyltransferase activity"/>
    <property type="evidence" value="ECO:0007669"/>
    <property type="project" value="UniProtKB-EC"/>
</dbReference>
<feature type="transmembrane region" description="Helical" evidence="18">
    <location>
        <begin position="56"/>
        <end position="76"/>
    </location>
</feature>
<dbReference type="GO" id="GO:0071555">
    <property type="term" value="P:cell wall organization"/>
    <property type="evidence" value="ECO:0007669"/>
    <property type="project" value="UniProtKB-KW"/>
</dbReference>
<dbReference type="EMBL" id="PCWN01000001">
    <property type="protein sequence ID" value="PIR04554.1"/>
    <property type="molecule type" value="Genomic_DNA"/>
</dbReference>
<dbReference type="InterPro" id="IPR001460">
    <property type="entry name" value="PCN-bd_Tpept"/>
</dbReference>
<dbReference type="Gene3D" id="1.10.3810.10">
    <property type="entry name" value="Biosynthetic peptidoglycan transglycosylase-like"/>
    <property type="match status" value="1"/>
</dbReference>
<feature type="domain" description="Glycosyl transferase family 51" evidence="20">
    <location>
        <begin position="149"/>
        <end position="320"/>
    </location>
</feature>
<feature type="domain" description="Penicillin-binding protein transpeptidase" evidence="19">
    <location>
        <begin position="410"/>
        <end position="689"/>
    </location>
</feature>
<organism evidence="21 22">
    <name type="scientific">Candidatus Magasanikbacteria bacterium CG11_big_fil_rev_8_21_14_0_20_39_34</name>
    <dbReference type="NCBI Taxonomy" id="1974653"/>
    <lineage>
        <taxon>Bacteria</taxon>
        <taxon>Candidatus Magasanikiibacteriota</taxon>
    </lineage>
</organism>
<dbReference type="NCBIfam" id="TIGR02074">
    <property type="entry name" value="PBP_1a_fam"/>
    <property type="match status" value="1"/>
</dbReference>
<evidence type="ECO:0000313" key="21">
    <source>
        <dbReference type="EMBL" id="PIR04554.1"/>
    </source>
</evidence>
<comment type="subcellular location">
    <subcellularLocation>
        <location evidence="1">Cell membrane</location>
    </subcellularLocation>
</comment>
<keyword evidence="14" id="KW-0961">Cell wall biogenesis/degradation</keyword>
<dbReference type="GO" id="GO:0005886">
    <property type="term" value="C:plasma membrane"/>
    <property type="evidence" value="ECO:0007669"/>
    <property type="project" value="UniProtKB-SubCell"/>
</dbReference>
<dbReference type="PANTHER" id="PTHR32282">
    <property type="entry name" value="BINDING PROTEIN TRANSPEPTIDASE, PUTATIVE-RELATED"/>
    <property type="match status" value="1"/>
</dbReference>
<evidence type="ECO:0000256" key="18">
    <source>
        <dbReference type="SAM" id="Phobius"/>
    </source>
</evidence>
<dbReference type="SUPFAM" id="SSF53955">
    <property type="entry name" value="Lysozyme-like"/>
    <property type="match status" value="1"/>
</dbReference>
<evidence type="ECO:0000256" key="11">
    <source>
        <dbReference type="ARBA" id="ARBA00022984"/>
    </source>
</evidence>
<keyword evidence="8" id="KW-0808">Transferase</keyword>
<evidence type="ECO:0000256" key="15">
    <source>
        <dbReference type="ARBA" id="ARBA00034000"/>
    </source>
</evidence>
<dbReference type="Pfam" id="PF00912">
    <property type="entry name" value="Transgly"/>
    <property type="match status" value="1"/>
</dbReference>
<keyword evidence="7" id="KW-0328">Glycosyltransferase</keyword>
<sequence>MPEKRRSYGYIAQEPKNKPPRETKKTTTGAKAKRTPPDFSVHPLSHQPEDSRWKQFFLSALAFPFKVLFWIFKQIFFFWKRRPHMNKDKKKRLRHFIFWTCLYGCVFGFIFLVGFTFWVSRDLPDPDKLTQRKVAESTKIYDRTGEHLLYEIFSDQKRTLVDLEDIPQELVQGLIATEDTTFYEHRGVRPLSILRSMVYGVLGKGKVGGGASTITQQLVKNAILTPEQTLTRKLKEIILSLRLEQKYTKDQILKIYFNEIPYGSTNYGIEAAAQSYFGKHVSDLTLDECATLAGIPKQPTRYLNDLDLLRQRRDFVLLRMFEEGFITVEQKDTAQKQELHLKQRIDNITAPHFVLYVKEQLVQEFGEQMVDTGGLHVLTTLDYKMQKIAEQAVQEESDKLFEDANANNASLLAMDPKNGQVMALVGSRDFWSPEINGQFNVATQGKRQPGSSFKPIIYTAAFEKGYTPQTNLWDVQTNFAVSGKPYMPLNYDLKEHGQVTLQKALQGSLNIPAVKTMYLVGPKESIDFAKKLGYSTFENGDYGLSLVLGGGEVKLVDHVAAYSSFANGGLRTNPVSILRVEDKDGKVLTEWKPKKMERIIEKETAATISNVLSNDGARAYAFGAGGVLTIPDVQVAAKTGTTNNYIDAWTIGYTPNLVSGVWVGNTDNTPMKRGYGGSKVAAPIWNHFMREALKELPTENFPPMPEFKTDKPALRGSENGGVTLKVNKVTGNRATSSTPEHLVVERTYVQGHSILQYVDRADPLGPPPENPNLDPQYDIWEAAIADWVKRKQEEDPTWEIRFEEPPAGFDDEYSLELIPSLQIIHPAVSSTLHSRILDTDIRVSAPRGVKHVGYQLDDQFLGYIPSHPFNLNTVLHGVEPGNHVLTIIVEDDIGNRLEQKVPFILDVPAEPPTLFFEEKTIELSQASFPRVFYLTHNKLEDIKSVEFYKQNLGGTDTTLLKKLDDFSQLFNNRIEFKWDEIPEPGRYKISTIVTIKDGSRLDGDSITISVNGS</sequence>
<gene>
    <name evidence="21" type="ORF">COV59_00305</name>
</gene>
<evidence type="ECO:0000259" key="19">
    <source>
        <dbReference type="Pfam" id="PF00905"/>
    </source>
</evidence>
<keyword evidence="9" id="KW-0378">Hydrolase</keyword>
<keyword evidence="18" id="KW-1133">Transmembrane helix</keyword>
<comment type="caution">
    <text evidence="21">The sequence shown here is derived from an EMBL/GenBank/DDBJ whole genome shotgun (WGS) entry which is preliminary data.</text>
</comment>
<dbReference type="PANTHER" id="PTHR32282:SF11">
    <property type="entry name" value="PENICILLIN-BINDING PROTEIN 1B"/>
    <property type="match status" value="1"/>
</dbReference>
<protein>
    <submittedName>
        <fullName evidence="21">Uncharacterized protein</fullName>
    </submittedName>
</protein>
<feature type="region of interest" description="Disordered" evidence="17">
    <location>
        <begin position="699"/>
        <end position="720"/>
    </location>
</feature>
<evidence type="ECO:0000256" key="16">
    <source>
        <dbReference type="ARBA" id="ARBA00049902"/>
    </source>
</evidence>
<dbReference type="GO" id="GO:0009002">
    <property type="term" value="F:serine-type D-Ala-D-Ala carboxypeptidase activity"/>
    <property type="evidence" value="ECO:0007669"/>
    <property type="project" value="UniProtKB-EC"/>
</dbReference>